<protein>
    <recommendedName>
        <fullName evidence="2">hydroxymethylbilane synthase</fullName>
        <ecNumber evidence="2">2.5.1.61</ecNumber>
    </recommendedName>
    <alternativeName>
        <fullName evidence="7">Pre-uroporphyrinogen synthase</fullName>
    </alternativeName>
</protein>
<dbReference type="Pfam" id="PF03900">
    <property type="entry name" value="Porphobil_deamC"/>
    <property type="match status" value="1"/>
</dbReference>
<evidence type="ECO:0000259" key="8">
    <source>
        <dbReference type="Pfam" id="PF01379"/>
    </source>
</evidence>
<dbReference type="PANTHER" id="PTHR11557">
    <property type="entry name" value="PORPHOBILINOGEN DEAMINASE"/>
    <property type="match status" value="1"/>
</dbReference>
<dbReference type="PANTHER" id="PTHR11557:SF0">
    <property type="entry name" value="PORPHOBILINOGEN DEAMINASE"/>
    <property type="match status" value="1"/>
</dbReference>
<dbReference type="OrthoDB" id="564646at2759"/>
<dbReference type="InterPro" id="IPR000860">
    <property type="entry name" value="HemC"/>
</dbReference>
<dbReference type="GO" id="GO:0005737">
    <property type="term" value="C:cytoplasm"/>
    <property type="evidence" value="ECO:0007669"/>
    <property type="project" value="TreeGrafter"/>
</dbReference>
<dbReference type="InterPro" id="IPR022418">
    <property type="entry name" value="Porphobilinogen_deaminase_C"/>
</dbReference>
<dbReference type="OMA" id="DTLYRTQ"/>
<dbReference type="Gene3D" id="3.30.160.40">
    <property type="entry name" value="Porphobilinogen deaminase, C-terminal domain"/>
    <property type="match status" value="1"/>
</dbReference>
<evidence type="ECO:0000259" key="9">
    <source>
        <dbReference type="Pfam" id="PF03900"/>
    </source>
</evidence>
<evidence type="ECO:0000313" key="11">
    <source>
        <dbReference type="Proteomes" id="UP000054270"/>
    </source>
</evidence>
<accession>A0A0D2PLX1</accession>
<dbReference type="Pfam" id="PF01379">
    <property type="entry name" value="Porphobil_deam"/>
    <property type="match status" value="1"/>
</dbReference>
<feature type="domain" description="Porphobilinogen deaminase N-terminal" evidence="8">
    <location>
        <begin position="2"/>
        <end position="60"/>
    </location>
</feature>
<comment type="similarity">
    <text evidence="1">Belongs to the HMBS family.</text>
</comment>
<dbReference type="EC" id="2.5.1.61" evidence="2"/>
<dbReference type="EMBL" id="KN817519">
    <property type="protein sequence ID" value="KJA29336.1"/>
    <property type="molecule type" value="Genomic_DNA"/>
</dbReference>
<name>A0A0D2PLX1_HYPSF</name>
<sequence>MAKLDAPDGPYAALVLAKAGMVRVGMGNRITSDVPPPTLFYAVSQGALGIEIRSDDAEARALCEALTHRETAWRCSAERACLRVLEGGCSVPVGVASALRPGEGGEVLTLTGCVTAIDGQEHVQHTLSELVGSAEDADRVGAKLAKILMDSGAKKILDEINVDRAQRVDKAKEIDAVNEVDVEHRQ</sequence>
<feature type="domain" description="Porphobilinogen deaminase C-terminal" evidence="9">
    <location>
        <begin position="74"/>
        <end position="148"/>
    </location>
</feature>
<evidence type="ECO:0000256" key="5">
    <source>
        <dbReference type="ARBA" id="ARBA00023244"/>
    </source>
</evidence>
<keyword evidence="3" id="KW-0808">Transferase</keyword>
<evidence type="ECO:0000256" key="6">
    <source>
        <dbReference type="ARBA" id="ARBA00023444"/>
    </source>
</evidence>
<dbReference type="AlphaFoldDB" id="A0A0D2PLX1"/>
<evidence type="ECO:0000256" key="3">
    <source>
        <dbReference type="ARBA" id="ARBA00022679"/>
    </source>
</evidence>
<dbReference type="SUPFAM" id="SSF54782">
    <property type="entry name" value="Porphobilinogen deaminase (hydroxymethylbilane synthase), C-terminal domain"/>
    <property type="match status" value="1"/>
</dbReference>
<dbReference type="InterPro" id="IPR022417">
    <property type="entry name" value="Porphobilin_deaminase_N"/>
</dbReference>
<keyword evidence="5" id="KW-0627">Porphyrin biosynthesis</keyword>
<reference evidence="11" key="1">
    <citation type="submission" date="2014-04" db="EMBL/GenBank/DDBJ databases">
        <title>Evolutionary Origins and Diversification of the Mycorrhizal Mutualists.</title>
        <authorList>
            <consortium name="DOE Joint Genome Institute"/>
            <consortium name="Mycorrhizal Genomics Consortium"/>
            <person name="Kohler A."/>
            <person name="Kuo A."/>
            <person name="Nagy L.G."/>
            <person name="Floudas D."/>
            <person name="Copeland A."/>
            <person name="Barry K.W."/>
            <person name="Cichocki N."/>
            <person name="Veneault-Fourrey C."/>
            <person name="LaButti K."/>
            <person name="Lindquist E.A."/>
            <person name="Lipzen A."/>
            <person name="Lundell T."/>
            <person name="Morin E."/>
            <person name="Murat C."/>
            <person name="Riley R."/>
            <person name="Ohm R."/>
            <person name="Sun H."/>
            <person name="Tunlid A."/>
            <person name="Henrissat B."/>
            <person name="Grigoriev I.V."/>
            <person name="Hibbett D.S."/>
            <person name="Martin F."/>
        </authorList>
    </citation>
    <scope>NUCLEOTIDE SEQUENCE [LARGE SCALE GENOMIC DNA]</scope>
    <source>
        <strain evidence="11">FD-334 SS-4</strain>
    </source>
</reference>
<proteinExistence type="inferred from homology"/>
<dbReference type="GO" id="GO:0006783">
    <property type="term" value="P:heme biosynthetic process"/>
    <property type="evidence" value="ECO:0007669"/>
    <property type="project" value="UniProtKB-KW"/>
</dbReference>
<evidence type="ECO:0000313" key="10">
    <source>
        <dbReference type="EMBL" id="KJA29336.1"/>
    </source>
</evidence>
<dbReference type="Gene3D" id="3.40.190.10">
    <property type="entry name" value="Periplasmic binding protein-like II"/>
    <property type="match status" value="1"/>
</dbReference>
<dbReference type="Proteomes" id="UP000054270">
    <property type="component" value="Unassembled WGS sequence"/>
</dbReference>
<dbReference type="InterPro" id="IPR036803">
    <property type="entry name" value="Porphobilinogen_deaminase_C_sf"/>
</dbReference>
<dbReference type="STRING" id="945553.A0A0D2PLX1"/>
<dbReference type="FunFam" id="3.30.160.40:FF:000002">
    <property type="entry name" value="Porphobilinogen deaminase"/>
    <property type="match status" value="1"/>
</dbReference>
<gene>
    <name evidence="10" type="ORF">HYPSUDRAFT_32748</name>
</gene>
<evidence type="ECO:0000256" key="4">
    <source>
        <dbReference type="ARBA" id="ARBA00023133"/>
    </source>
</evidence>
<organism evidence="10 11">
    <name type="scientific">Hypholoma sublateritium (strain FD-334 SS-4)</name>
    <dbReference type="NCBI Taxonomy" id="945553"/>
    <lineage>
        <taxon>Eukaryota</taxon>
        <taxon>Fungi</taxon>
        <taxon>Dikarya</taxon>
        <taxon>Basidiomycota</taxon>
        <taxon>Agaricomycotina</taxon>
        <taxon>Agaricomycetes</taxon>
        <taxon>Agaricomycetidae</taxon>
        <taxon>Agaricales</taxon>
        <taxon>Agaricineae</taxon>
        <taxon>Strophariaceae</taxon>
        <taxon>Hypholoma</taxon>
    </lineage>
</organism>
<evidence type="ECO:0000256" key="2">
    <source>
        <dbReference type="ARBA" id="ARBA00012655"/>
    </source>
</evidence>
<keyword evidence="11" id="KW-1185">Reference proteome</keyword>
<dbReference type="GO" id="GO:0004418">
    <property type="term" value="F:hydroxymethylbilane synthase activity"/>
    <property type="evidence" value="ECO:0007669"/>
    <property type="project" value="UniProtKB-EC"/>
</dbReference>
<keyword evidence="4" id="KW-0350">Heme biosynthesis</keyword>
<evidence type="ECO:0000256" key="1">
    <source>
        <dbReference type="ARBA" id="ARBA00005638"/>
    </source>
</evidence>
<evidence type="ECO:0000256" key="7">
    <source>
        <dbReference type="ARBA" id="ARBA00030685"/>
    </source>
</evidence>
<dbReference type="SUPFAM" id="SSF53850">
    <property type="entry name" value="Periplasmic binding protein-like II"/>
    <property type="match status" value="1"/>
</dbReference>
<comment type="pathway">
    <text evidence="6">Porphyrin-containing compound metabolism.</text>
</comment>